<evidence type="ECO:0000256" key="1">
    <source>
        <dbReference type="ARBA" id="ARBA00022679"/>
    </source>
</evidence>
<keyword evidence="1" id="KW-0808">Transferase</keyword>
<sequence>MTTHTVPFDGAFTDAWMRRFARSAQAAEPELTALDQQTGDGDFGANLTAGTRAVLLRLDALDTGAAGLPAAAPLDAAATAFLDEVGGTSGPLFGLLLQALARAAAAEAPLLTTPALAEGIAEGLAAIRRVGEAEPGDKTLVDALHPAAGALAAADDATPPDAALRHAAEAAWQGVRDTAGLRARLGRAAYLRERATDVPDPGAVGVALFLTSAGGTVTALTPYLSPAVS</sequence>
<evidence type="ECO:0000313" key="5">
    <source>
        <dbReference type="Proteomes" id="UP001550850"/>
    </source>
</evidence>
<protein>
    <submittedName>
        <fullName evidence="4">DAK2 domain-containing protein</fullName>
    </submittedName>
</protein>
<keyword evidence="5" id="KW-1185">Reference proteome</keyword>
<dbReference type="RefSeq" id="WP_108952263.1">
    <property type="nucleotide sequence ID" value="NZ_BEVZ01000002.1"/>
</dbReference>
<dbReference type="PANTHER" id="PTHR28629">
    <property type="entry name" value="TRIOKINASE/FMN CYCLASE"/>
    <property type="match status" value="1"/>
</dbReference>
<dbReference type="Pfam" id="PF02734">
    <property type="entry name" value="Dak2"/>
    <property type="match status" value="1"/>
</dbReference>
<dbReference type="InterPro" id="IPR004007">
    <property type="entry name" value="DhaL_dom"/>
</dbReference>
<dbReference type="InterPro" id="IPR036117">
    <property type="entry name" value="DhaL_dom_sf"/>
</dbReference>
<proteinExistence type="predicted"/>
<dbReference type="EMBL" id="JBEZUR010000018">
    <property type="protein sequence ID" value="MEU3555411.1"/>
    <property type="molecule type" value="Genomic_DNA"/>
</dbReference>
<comment type="caution">
    <text evidence="4">The sequence shown here is derived from an EMBL/GenBank/DDBJ whole genome shotgun (WGS) entry which is preliminary data.</text>
</comment>
<evidence type="ECO:0000256" key="2">
    <source>
        <dbReference type="ARBA" id="ARBA00022777"/>
    </source>
</evidence>
<gene>
    <name evidence="4" type="ORF">AB0E65_14515</name>
</gene>
<accession>A0ABV2YIS2</accession>
<keyword evidence="2" id="KW-0418">Kinase</keyword>
<evidence type="ECO:0000259" key="3">
    <source>
        <dbReference type="PROSITE" id="PS51480"/>
    </source>
</evidence>
<dbReference type="SMART" id="SM01120">
    <property type="entry name" value="Dak2"/>
    <property type="match status" value="1"/>
</dbReference>
<dbReference type="PANTHER" id="PTHR28629:SF4">
    <property type="entry name" value="TRIOKINASE_FMN CYCLASE"/>
    <property type="match status" value="1"/>
</dbReference>
<dbReference type="SUPFAM" id="SSF101473">
    <property type="entry name" value="DhaL-like"/>
    <property type="match status" value="1"/>
</dbReference>
<evidence type="ECO:0000313" key="4">
    <source>
        <dbReference type="EMBL" id="MEU3555411.1"/>
    </source>
</evidence>
<dbReference type="PROSITE" id="PS51480">
    <property type="entry name" value="DHAL"/>
    <property type="match status" value="1"/>
</dbReference>
<reference evidence="4 5" key="1">
    <citation type="submission" date="2024-06" db="EMBL/GenBank/DDBJ databases">
        <title>The Natural Products Discovery Center: Release of the First 8490 Sequenced Strains for Exploring Actinobacteria Biosynthetic Diversity.</title>
        <authorList>
            <person name="Kalkreuter E."/>
            <person name="Kautsar S.A."/>
            <person name="Yang D."/>
            <person name="Bader C.D."/>
            <person name="Teijaro C.N."/>
            <person name="Fluegel L."/>
            <person name="Davis C.M."/>
            <person name="Simpson J.R."/>
            <person name="Lauterbach L."/>
            <person name="Steele A.D."/>
            <person name="Gui C."/>
            <person name="Meng S."/>
            <person name="Li G."/>
            <person name="Viehrig K."/>
            <person name="Ye F."/>
            <person name="Su P."/>
            <person name="Kiefer A.F."/>
            <person name="Nichols A."/>
            <person name="Cepeda A.J."/>
            <person name="Yan W."/>
            <person name="Fan B."/>
            <person name="Jiang Y."/>
            <person name="Adhikari A."/>
            <person name="Zheng C.-J."/>
            <person name="Schuster L."/>
            <person name="Cowan T.M."/>
            <person name="Smanski M.J."/>
            <person name="Chevrette M.G."/>
            <person name="De Carvalho L.P.S."/>
            <person name="Shen B."/>
        </authorList>
    </citation>
    <scope>NUCLEOTIDE SEQUENCE [LARGE SCALE GENOMIC DNA]</scope>
    <source>
        <strain evidence="4 5">NPDC038104</strain>
    </source>
</reference>
<organism evidence="4 5">
    <name type="scientific">Streptomyces fragilis</name>
    <dbReference type="NCBI Taxonomy" id="67301"/>
    <lineage>
        <taxon>Bacteria</taxon>
        <taxon>Bacillati</taxon>
        <taxon>Actinomycetota</taxon>
        <taxon>Actinomycetes</taxon>
        <taxon>Kitasatosporales</taxon>
        <taxon>Streptomycetaceae</taxon>
        <taxon>Streptomyces</taxon>
    </lineage>
</organism>
<name>A0ABV2YIS2_9ACTN</name>
<dbReference type="InterPro" id="IPR050861">
    <property type="entry name" value="Dihydroxyacetone_Kinase"/>
</dbReference>
<dbReference type="Proteomes" id="UP001550850">
    <property type="component" value="Unassembled WGS sequence"/>
</dbReference>
<feature type="domain" description="DhaL" evidence="3">
    <location>
        <begin position="11"/>
        <end position="215"/>
    </location>
</feature>
<dbReference type="Gene3D" id="1.25.40.340">
    <property type="match status" value="1"/>
</dbReference>